<dbReference type="GO" id="GO:0004421">
    <property type="term" value="F:hydroxymethylglutaryl-CoA synthase activity"/>
    <property type="evidence" value="ECO:0007669"/>
    <property type="project" value="UniProtKB-EC"/>
</dbReference>
<evidence type="ECO:0000313" key="6">
    <source>
        <dbReference type="Proteomes" id="UP000277633"/>
    </source>
</evidence>
<evidence type="ECO:0000256" key="3">
    <source>
        <dbReference type="ARBA" id="ARBA00023315"/>
    </source>
</evidence>
<sequence>MNAGIIGYGVYIPRLRIKVSEIERVWQKNASGLAVSEKAVAASDEDSCTMAVEAARRGIEDFSINPKRINAIYIGSESHPYAVNPTASIVGDALGTTNKYFAVDMEFACKAGTAGLQVCYALKKARMIDVGLAIGTDTAQSKPNDALEFTAASGAAAFFVGDSKDEIIAEIEHTCSFTSDMPDFWRRPRAEFPEHTGRFTGEAYFKHIINAAKLLMEETGYNASDFDYAVFHQPNGKFPLKAAKILGIPSEKVKQGLLTPHIGNTYSASTLIGLASVLDVVRPGQKVLAVSYGSGAGSDAFVLNITENIKHRRASRAVLEMIKEKEYVDYALYVRHRHKIKSL</sequence>
<dbReference type="Proteomes" id="UP000277633">
    <property type="component" value="Unassembled WGS sequence"/>
</dbReference>
<evidence type="ECO:0000313" key="5">
    <source>
        <dbReference type="EMBL" id="RLG69538.1"/>
    </source>
</evidence>
<dbReference type="PANTHER" id="PTHR34069">
    <property type="entry name" value="3-OXOACYL-[ACYL-CARRIER-PROTEIN] SYNTHASE 3"/>
    <property type="match status" value="1"/>
</dbReference>
<dbReference type="Gene3D" id="3.40.47.10">
    <property type="match status" value="1"/>
</dbReference>
<dbReference type="InterPro" id="IPR016039">
    <property type="entry name" value="Thiolase-like"/>
</dbReference>
<dbReference type="EC" id="2.3.3.10" evidence="5"/>
<keyword evidence="2" id="KW-0414">Isoprene biosynthesis</keyword>
<reference evidence="5 6" key="1">
    <citation type="submission" date="2018-06" db="EMBL/GenBank/DDBJ databases">
        <title>Extensive metabolic versatility and redundancy in microbially diverse, dynamic hydrothermal sediments.</title>
        <authorList>
            <person name="Dombrowski N."/>
            <person name="Teske A."/>
            <person name="Baker B.J."/>
        </authorList>
    </citation>
    <scope>NUCLEOTIDE SEQUENCE [LARGE SCALE GENOMIC DNA]</scope>
    <source>
        <strain evidence="5">B9_G13</strain>
    </source>
</reference>
<evidence type="ECO:0000256" key="2">
    <source>
        <dbReference type="ARBA" id="ARBA00023229"/>
    </source>
</evidence>
<dbReference type="SUPFAM" id="SSF53901">
    <property type="entry name" value="Thiolase-like"/>
    <property type="match status" value="2"/>
</dbReference>
<dbReference type="GO" id="GO:0044550">
    <property type="term" value="P:secondary metabolite biosynthetic process"/>
    <property type="evidence" value="ECO:0007669"/>
    <property type="project" value="TreeGrafter"/>
</dbReference>
<evidence type="ECO:0000256" key="1">
    <source>
        <dbReference type="ARBA" id="ARBA00022679"/>
    </source>
</evidence>
<organism evidence="5 6">
    <name type="scientific">Candidatus Iainarchaeum sp</name>
    <dbReference type="NCBI Taxonomy" id="3101447"/>
    <lineage>
        <taxon>Archaea</taxon>
        <taxon>Candidatus Iainarchaeota</taxon>
        <taxon>Candidatus Iainarchaeia</taxon>
        <taxon>Candidatus Iainarchaeales</taxon>
        <taxon>Candidatus Iainarchaeaceae</taxon>
        <taxon>Candidatus Iainarchaeum</taxon>
    </lineage>
</organism>
<name>A0A497JFC2_9ARCH</name>
<proteinExistence type="predicted"/>
<feature type="domain" description="Beta-ketoacyl-[acyl-carrier-protein] synthase III C-terminal" evidence="4">
    <location>
        <begin position="216"/>
        <end position="304"/>
    </location>
</feature>
<dbReference type="AlphaFoldDB" id="A0A497JFC2"/>
<evidence type="ECO:0000259" key="4">
    <source>
        <dbReference type="Pfam" id="PF08541"/>
    </source>
</evidence>
<comment type="caution">
    <text evidence="5">The sequence shown here is derived from an EMBL/GenBank/DDBJ whole genome shotgun (WGS) entry which is preliminary data.</text>
</comment>
<dbReference type="InterPro" id="IPR013747">
    <property type="entry name" value="ACP_syn_III_C"/>
</dbReference>
<dbReference type="NCBIfam" id="TIGR00748">
    <property type="entry name" value="HMG_CoA_syn_Arc"/>
    <property type="match status" value="1"/>
</dbReference>
<dbReference type="NCBIfam" id="NF003274">
    <property type="entry name" value="PRK04262.1"/>
    <property type="match status" value="1"/>
</dbReference>
<keyword evidence="3 5" id="KW-0012">Acyltransferase</keyword>
<gene>
    <name evidence="5" type="ORF">DRO07_02120</name>
</gene>
<keyword evidence="1 5" id="KW-0808">Transferase</keyword>
<accession>A0A497JFC2</accession>
<dbReference type="GO" id="GO:0008299">
    <property type="term" value="P:isoprenoid biosynthetic process"/>
    <property type="evidence" value="ECO:0007669"/>
    <property type="project" value="UniProtKB-KW"/>
</dbReference>
<dbReference type="InterPro" id="IPR004656">
    <property type="entry name" value="HMG_CoA_Synthase"/>
</dbReference>
<dbReference type="PANTHER" id="PTHR34069:SF2">
    <property type="entry name" value="BETA-KETOACYL-[ACYL-CARRIER-PROTEIN] SYNTHASE III"/>
    <property type="match status" value="1"/>
</dbReference>
<dbReference type="CDD" id="cd00827">
    <property type="entry name" value="init_cond_enzymes"/>
    <property type="match status" value="1"/>
</dbReference>
<dbReference type="Pfam" id="PF08541">
    <property type="entry name" value="ACP_syn_III_C"/>
    <property type="match status" value="1"/>
</dbReference>
<dbReference type="EMBL" id="QMWO01000068">
    <property type="protein sequence ID" value="RLG69538.1"/>
    <property type="molecule type" value="Genomic_DNA"/>
</dbReference>
<protein>
    <submittedName>
        <fullName evidence="5">Hydroxymethylglutaryl-CoA synthase</fullName>
        <ecNumber evidence="5">2.3.3.10</ecNumber>
    </submittedName>
</protein>